<organism evidence="1 2">
    <name type="scientific">Chlamydomonas reinhardtii</name>
    <name type="common">Chlamydomonas smithii</name>
    <dbReference type="NCBI Taxonomy" id="3055"/>
    <lineage>
        <taxon>Eukaryota</taxon>
        <taxon>Viridiplantae</taxon>
        <taxon>Chlorophyta</taxon>
        <taxon>core chlorophytes</taxon>
        <taxon>Chlorophyceae</taxon>
        <taxon>CS clade</taxon>
        <taxon>Chlamydomonadales</taxon>
        <taxon>Chlamydomonadaceae</taxon>
        <taxon>Chlamydomonas</taxon>
    </lineage>
</organism>
<dbReference type="Proteomes" id="UP000006906">
    <property type="component" value="Chromosome 10"/>
</dbReference>
<dbReference type="RefSeq" id="XP_042920257.1">
    <property type="nucleotide sequence ID" value="XM_043066861.1"/>
</dbReference>
<dbReference type="AlphaFoldDB" id="A0A2K3DAT2"/>
<gene>
    <name evidence="1" type="ORF">CHLRE_10g445153v5</name>
</gene>
<keyword evidence="2" id="KW-1185">Reference proteome</keyword>
<reference evidence="1 2" key="1">
    <citation type="journal article" date="2007" name="Science">
        <title>The Chlamydomonas genome reveals the evolution of key animal and plant functions.</title>
        <authorList>
            <person name="Merchant S.S."/>
            <person name="Prochnik S.E."/>
            <person name="Vallon O."/>
            <person name="Harris E.H."/>
            <person name="Karpowicz S.J."/>
            <person name="Witman G.B."/>
            <person name="Terry A."/>
            <person name="Salamov A."/>
            <person name="Fritz-Laylin L.K."/>
            <person name="Marechal-Drouard L."/>
            <person name="Marshall W.F."/>
            <person name="Qu L.H."/>
            <person name="Nelson D.R."/>
            <person name="Sanderfoot A.A."/>
            <person name="Spalding M.H."/>
            <person name="Kapitonov V.V."/>
            <person name="Ren Q."/>
            <person name="Ferris P."/>
            <person name="Lindquist E."/>
            <person name="Shapiro H."/>
            <person name="Lucas S.M."/>
            <person name="Grimwood J."/>
            <person name="Schmutz J."/>
            <person name="Cardol P."/>
            <person name="Cerutti H."/>
            <person name="Chanfreau G."/>
            <person name="Chen C.L."/>
            <person name="Cognat V."/>
            <person name="Croft M.T."/>
            <person name="Dent R."/>
            <person name="Dutcher S."/>
            <person name="Fernandez E."/>
            <person name="Fukuzawa H."/>
            <person name="Gonzalez-Ballester D."/>
            <person name="Gonzalez-Halphen D."/>
            <person name="Hallmann A."/>
            <person name="Hanikenne M."/>
            <person name="Hippler M."/>
            <person name="Inwood W."/>
            <person name="Jabbari K."/>
            <person name="Kalanon M."/>
            <person name="Kuras R."/>
            <person name="Lefebvre P.A."/>
            <person name="Lemaire S.D."/>
            <person name="Lobanov A.V."/>
            <person name="Lohr M."/>
            <person name="Manuell A."/>
            <person name="Meier I."/>
            <person name="Mets L."/>
            <person name="Mittag M."/>
            <person name="Mittelmeier T."/>
            <person name="Moroney J.V."/>
            <person name="Moseley J."/>
            <person name="Napoli C."/>
            <person name="Nedelcu A.M."/>
            <person name="Niyogi K."/>
            <person name="Novoselov S.V."/>
            <person name="Paulsen I.T."/>
            <person name="Pazour G."/>
            <person name="Purton S."/>
            <person name="Ral J.P."/>
            <person name="Riano-Pachon D.M."/>
            <person name="Riekhof W."/>
            <person name="Rymarquis L."/>
            <person name="Schroda M."/>
            <person name="Stern D."/>
            <person name="Umen J."/>
            <person name="Willows R."/>
            <person name="Wilson N."/>
            <person name="Zimmer S.L."/>
            <person name="Allmer J."/>
            <person name="Balk J."/>
            <person name="Bisova K."/>
            <person name="Chen C.J."/>
            <person name="Elias M."/>
            <person name="Gendler K."/>
            <person name="Hauser C."/>
            <person name="Lamb M.R."/>
            <person name="Ledford H."/>
            <person name="Long J.C."/>
            <person name="Minagawa J."/>
            <person name="Page M.D."/>
            <person name="Pan J."/>
            <person name="Pootakham W."/>
            <person name="Roje S."/>
            <person name="Rose A."/>
            <person name="Stahlberg E."/>
            <person name="Terauchi A.M."/>
            <person name="Yang P."/>
            <person name="Ball S."/>
            <person name="Bowler C."/>
            <person name="Dieckmann C.L."/>
            <person name="Gladyshev V.N."/>
            <person name="Green P."/>
            <person name="Jorgensen R."/>
            <person name="Mayfield S."/>
            <person name="Mueller-Roeber B."/>
            <person name="Rajamani S."/>
            <person name="Sayre R.T."/>
            <person name="Brokstein P."/>
            <person name="Dubchak I."/>
            <person name="Goodstein D."/>
            <person name="Hornick L."/>
            <person name="Huang Y.W."/>
            <person name="Jhaveri J."/>
            <person name="Luo Y."/>
            <person name="Martinez D."/>
            <person name="Ngau W.C."/>
            <person name="Otillar B."/>
            <person name="Poliakov A."/>
            <person name="Porter A."/>
            <person name="Szajkowski L."/>
            <person name="Werner G."/>
            <person name="Zhou K."/>
            <person name="Grigoriev I.V."/>
            <person name="Rokhsar D.S."/>
            <person name="Grossman A.R."/>
        </authorList>
    </citation>
    <scope>NUCLEOTIDE SEQUENCE [LARGE SCALE GENOMIC DNA]</scope>
    <source>
        <strain evidence="2">CC-503</strain>
    </source>
</reference>
<dbReference type="GeneID" id="66055042"/>
<accession>A0A2K3DAT2</accession>
<dbReference type="KEGG" id="cre:CHLRE_10g445153v5"/>
<sequence length="115" mass="11898">MPTQAQGSGYYLKWDGAPSSIPTPGPRLGMHCVCAVRGRRRVTNGTGGCVSAAAGCPEPTASPSEDSALAIHAIVACAVSPGSPCRLRAQRVALHASLGWVPPRRRPYAGCFAKL</sequence>
<name>A0A2K3DAT2_CHLRE</name>
<dbReference type="Gramene" id="PNW77631">
    <property type="protein sequence ID" value="PNW77631"/>
    <property type="gene ID" value="CHLRE_10g445153v5"/>
</dbReference>
<dbReference type="InParanoid" id="A0A2K3DAT2"/>
<proteinExistence type="predicted"/>
<evidence type="ECO:0000313" key="2">
    <source>
        <dbReference type="Proteomes" id="UP000006906"/>
    </source>
</evidence>
<evidence type="ECO:0000313" key="1">
    <source>
        <dbReference type="EMBL" id="PNW77631.1"/>
    </source>
</evidence>
<dbReference type="EMBL" id="CM008971">
    <property type="protein sequence ID" value="PNW77631.1"/>
    <property type="molecule type" value="Genomic_DNA"/>
</dbReference>
<protein>
    <submittedName>
        <fullName evidence="1">Uncharacterized protein</fullName>
    </submittedName>
</protein>